<keyword evidence="3" id="KW-1185">Reference proteome</keyword>
<dbReference type="AlphaFoldDB" id="A0A1Y1ZDR4"/>
<proteinExistence type="predicted"/>
<gene>
    <name evidence="2" type="ORF">K493DRAFT_295014</name>
</gene>
<name>A0A1Y1ZDR4_9FUNG</name>
<evidence type="ECO:0000313" key="2">
    <source>
        <dbReference type="EMBL" id="ORY08423.1"/>
    </source>
</evidence>
<comment type="caution">
    <text evidence="2">The sequence shown here is derived from an EMBL/GenBank/DDBJ whole genome shotgun (WGS) entry which is preliminary data.</text>
</comment>
<dbReference type="InterPro" id="IPR001810">
    <property type="entry name" value="F-box_dom"/>
</dbReference>
<feature type="domain" description="F-box" evidence="1">
    <location>
        <begin position="17"/>
        <end position="43"/>
    </location>
</feature>
<accession>A0A1Y1ZDR4</accession>
<organism evidence="2 3">
    <name type="scientific">Basidiobolus meristosporus CBS 931.73</name>
    <dbReference type="NCBI Taxonomy" id="1314790"/>
    <lineage>
        <taxon>Eukaryota</taxon>
        <taxon>Fungi</taxon>
        <taxon>Fungi incertae sedis</taxon>
        <taxon>Zoopagomycota</taxon>
        <taxon>Entomophthoromycotina</taxon>
        <taxon>Basidiobolomycetes</taxon>
        <taxon>Basidiobolales</taxon>
        <taxon>Basidiobolaceae</taxon>
        <taxon>Basidiobolus</taxon>
    </lineage>
</organism>
<reference evidence="2 3" key="1">
    <citation type="submission" date="2016-07" db="EMBL/GenBank/DDBJ databases">
        <title>Pervasive Adenine N6-methylation of Active Genes in Fungi.</title>
        <authorList>
            <consortium name="DOE Joint Genome Institute"/>
            <person name="Mondo S.J."/>
            <person name="Dannebaum R.O."/>
            <person name="Kuo R.C."/>
            <person name="Labutti K."/>
            <person name="Haridas S."/>
            <person name="Kuo A."/>
            <person name="Salamov A."/>
            <person name="Ahrendt S.R."/>
            <person name="Lipzen A."/>
            <person name="Sullivan W."/>
            <person name="Andreopoulos W.B."/>
            <person name="Clum A."/>
            <person name="Lindquist E."/>
            <person name="Daum C."/>
            <person name="Ramamoorthy G.K."/>
            <person name="Gryganskyi A."/>
            <person name="Culley D."/>
            <person name="Magnuson J.K."/>
            <person name="James T.Y."/>
            <person name="O'Malley M.A."/>
            <person name="Stajich J.E."/>
            <person name="Spatafora J.W."/>
            <person name="Visel A."/>
            <person name="Grigoriev I.V."/>
        </authorList>
    </citation>
    <scope>NUCLEOTIDE SEQUENCE [LARGE SCALE GENOMIC DNA]</scope>
    <source>
        <strain evidence="2 3">CBS 931.73</strain>
    </source>
</reference>
<sequence length="225" mass="25980">MGPHGHKRAAHRTSPGMVPIQQLPHTVALKVIQYLDIDSLLNIPKSLVHWNLAAEQEICRYLMFDVVESSPVKYHLKNPRSLSLEQILFENLHRPGKKLQGVEYLLKAPVSIPLRPQGNLQLTEKKHLWDFFYHVLSVSSTSSEVHFTPLTFQCNINFLFPSKNLSNPKFLTPKKLQTLWRKMTSRNPPMQSIFPDPKKHTTVRSVLGTKLFIRTKSRARFVEIE</sequence>
<evidence type="ECO:0000313" key="3">
    <source>
        <dbReference type="Proteomes" id="UP000193498"/>
    </source>
</evidence>
<evidence type="ECO:0000259" key="1">
    <source>
        <dbReference type="PROSITE" id="PS50181"/>
    </source>
</evidence>
<dbReference type="PROSITE" id="PS50181">
    <property type="entry name" value="FBOX"/>
    <property type="match status" value="1"/>
</dbReference>
<dbReference type="InParanoid" id="A0A1Y1ZDR4"/>
<dbReference type="EMBL" id="MCFE01000001">
    <property type="protein sequence ID" value="ORY08423.1"/>
    <property type="molecule type" value="Genomic_DNA"/>
</dbReference>
<protein>
    <recommendedName>
        <fullName evidence="1">F-box domain-containing protein</fullName>
    </recommendedName>
</protein>
<dbReference type="Proteomes" id="UP000193498">
    <property type="component" value="Unassembled WGS sequence"/>
</dbReference>